<dbReference type="InterPro" id="IPR036787">
    <property type="entry name" value="T_IF-3_N_sf"/>
</dbReference>
<evidence type="ECO:0000259" key="1">
    <source>
        <dbReference type="Pfam" id="PF05198"/>
    </source>
</evidence>
<dbReference type="Gene3D" id="3.10.20.80">
    <property type="entry name" value="Translation initiation factor 3 (IF-3), N-terminal domain"/>
    <property type="match status" value="1"/>
</dbReference>
<feature type="non-terminal residue" evidence="2">
    <location>
        <position position="1"/>
    </location>
</feature>
<evidence type="ECO:0000313" key="3">
    <source>
        <dbReference type="Proteomes" id="UP000257109"/>
    </source>
</evidence>
<reference evidence="2" key="1">
    <citation type="submission" date="2018-05" db="EMBL/GenBank/DDBJ databases">
        <title>Draft genome of Mucuna pruriens seed.</title>
        <authorList>
            <person name="Nnadi N.E."/>
            <person name="Vos R."/>
            <person name="Hasami M.H."/>
            <person name="Devisetty U.K."/>
            <person name="Aguiy J.C."/>
        </authorList>
    </citation>
    <scope>NUCLEOTIDE SEQUENCE [LARGE SCALE GENOMIC DNA]</scope>
    <source>
        <strain evidence="2">JCA_2017</strain>
    </source>
</reference>
<feature type="non-terminal residue" evidence="2">
    <location>
        <position position="151"/>
    </location>
</feature>
<dbReference type="SUPFAM" id="SSF54364">
    <property type="entry name" value="Translation initiation factor IF3, N-terminal domain"/>
    <property type="match status" value="1"/>
</dbReference>
<gene>
    <name evidence="2" type="primary">IF3-1</name>
    <name evidence="2" type="ORF">CR513_62125</name>
</gene>
<dbReference type="FunFam" id="3.10.20.80:FF:000005">
    <property type="entry name" value="Predicted protein"/>
    <property type="match status" value="1"/>
</dbReference>
<dbReference type="OrthoDB" id="21573at2759"/>
<dbReference type="STRING" id="157652.A0A371E189"/>
<dbReference type="InterPro" id="IPR019814">
    <property type="entry name" value="Translation_initiation_fac_3_N"/>
</dbReference>
<keyword evidence="2" id="KW-0648">Protein biosynthesis</keyword>
<proteinExistence type="predicted"/>
<dbReference type="InterPro" id="IPR001288">
    <property type="entry name" value="Translation_initiation_fac_3"/>
</dbReference>
<accession>A0A371E189</accession>
<protein>
    <submittedName>
        <fullName evidence="2">Translation initiation factor IF3-1, mitochondrial</fullName>
    </submittedName>
</protein>
<organism evidence="2 3">
    <name type="scientific">Mucuna pruriens</name>
    <name type="common">Velvet bean</name>
    <name type="synonym">Dolichos pruriens</name>
    <dbReference type="NCBI Taxonomy" id="157652"/>
    <lineage>
        <taxon>Eukaryota</taxon>
        <taxon>Viridiplantae</taxon>
        <taxon>Streptophyta</taxon>
        <taxon>Embryophyta</taxon>
        <taxon>Tracheophyta</taxon>
        <taxon>Spermatophyta</taxon>
        <taxon>Magnoliopsida</taxon>
        <taxon>eudicotyledons</taxon>
        <taxon>Gunneridae</taxon>
        <taxon>Pentapetalae</taxon>
        <taxon>rosids</taxon>
        <taxon>fabids</taxon>
        <taxon>Fabales</taxon>
        <taxon>Fabaceae</taxon>
        <taxon>Papilionoideae</taxon>
        <taxon>50 kb inversion clade</taxon>
        <taxon>NPAAA clade</taxon>
        <taxon>indigoferoid/millettioid clade</taxon>
        <taxon>Phaseoleae</taxon>
        <taxon>Mucuna</taxon>
    </lineage>
</organism>
<evidence type="ECO:0000313" key="2">
    <source>
        <dbReference type="EMBL" id="RDX58549.1"/>
    </source>
</evidence>
<dbReference type="PANTHER" id="PTHR10938">
    <property type="entry name" value="TRANSLATION INITIATION FACTOR IF-3"/>
    <property type="match status" value="1"/>
</dbReference>
<keyword evidence="2" id="KW-0396">Initiation factor</keyword>
<dbReference type="Proteomes" id="UP000257109">
    <property type="component" value="Unassembled WGS sequence"/>
</dbReference>
<keyword evidence="3" id="KW-1185">Reference proteome</keyword>
<dbReference type="PANTHER" id="PTHR10938:SF4">
    <property type="entry name" value="TRANSLATION INITIATION FACTOR IF3-1, MITOCHONDRIAL"/>
    <property type="match status" value="1"/>
</dbReference>
<name>A0A371E189_MUCPR</name>
<dbReference type="GO" id="GO:0032790">
    <property type="term" value="P:ribosome disassembly"/>
    <property type="evidence" value="ECO:0007669"/>
    <property type="project" value="TreeGrafter"/>
</dbReference>
<dbReference type="GO" id="GO:0043022">
    <property type="term" value="F:ribosome binding"/>
    <property type="evidence" value="ECO:0007669"/>
    <property type="project" value="TreeGrafter"/>
</dbReference>
<dbReference type="AlphaFoldDB" id="A0A371E189"/>
<sequence>MAFWHRIGKPKLETLCIQFQRCYIHLPHASAPKPCPTDIPHPYSVFRSRPTSVFNSVRFFAAPVQVKPKNEEEDSSGLRLNEKIRAPYIRLVVDDAHSIMSRFEALERAKKLKLDLVEVDRNANPPVCKIMDFHKEMYKRQEREKERAKSK</sequence>
<dbReference type="EMBL" id="QJKJ01017369">
    <property type="protein sequence ID" value="RDX58549.1"/>
    <property type="molecule type" value="Genomic_DNA"/>
</dbReference>
<dbReference type="Pfam" id="PF05198">
    <property type="entry name" value="IF3_N"/>
    <property type="match status" value="1"/>
</dbReference>
<feature type="domain" description="Translation initiation factor 3 N-terminal" evidence="1">
    <location>
        <begin position="80"/>
        <end position="146"/>
    </location>
</feature>
<dbReference type="GO" id="GO:0003743">
    <property type="term" value="F:translation initiation factor activity"/>
    <property type="evidence" value="ECO:0007669"/>
    <property type="project" value="UniProtKB-KW"/>
</dbReference>
<comment type="caution">
    <text evidence="2">The sequence shown here is derived from an EMBL/GenBank/DDBJ whole genome shotgun (WGS) entry which is preliminary data.</text>
</comment>
<dbReference type="NCBIfam" id="TIGR00168">
    <property type="entry name" value="infC"/>
    <property type="match status" value="1"/>
</dbReference>